<evidence type="ECO:0000256" key="4">
    <source>
        <dbReference type="ARBA" id="ARBA00040565"/>
    </source>
</evidence>
<dbReference type="OrthoDB" id="275876at2759"/>
<dbReference type="InterPro" id="IPR023574">
    <property type="entry name" value="Ribosomal_uL4_dom_sf"/>
</dbReference>
<evidence type="ECO:0000256" key="5">
    <source>
        <dbReference type="SAM" id="MobiDB-lite"/>
    </source>
</evidence>
<dbReference type="NCBIfam" id="TIGR03953">
    <property type="entry name" value="rplD_bact"/>
    <property type="match status" value="1"/>
</dbReference>
<dbReference type="GO" id="GO:1990904">
    <property type="term" value="C:ribonucleoprotein complex"/>
    <property type="evidence" value="ECO:0007669"/>
    <property type="project" value="UniProtKB-KW"/>
</dbReference>
<dbReference type="GO" id="GO:0005840">
    <property type="term" value="C:ribosome"/>
    <property type="evidence" value="ECO:0007669"/>
    <property type="project" value="UniProtKB-KW"/>
</dbReference>
<protein>
    <recommendedName>
        <fullName evidence="4">Large ribosomal subunit protein uL4m</fullName>
    </recommendedName>
</protein>
<proteinExistence type="inferred from homology"/>
<organism evidence="6 7">
    <name type="scientific">Malassezia pachydermatis</name>
    <dbReference type="NCBI Taxonomy" id="77020"/>
    <lineage>
        <taxon>Eukaryota</taxon>
        <taxon>Fungi</taxon>
        <taxon>Dikarya</taxon>
        <taxon>Basidiomycota</taxon>
        <taxon>Ustilaginomycotina</taxon>
        <taxon>Malasseziomycetes</taxon>
        <taxon>Malasseziales</taxon>
        <taxon>Malasseziaceae</taxon>
        <taxon>Malassezia</taxon>
    </lineage>
</organism>
<evidence type="ECO:0000256" key="3">
    <source>
        <dbReference type="ARBA" id="ARBA00023274"/>
    </source>
</evidence>
<evidence type="ECO:0000256" key="1">
    <source>
        <dbReference type="ARBA" id="ARBA00010528"/>
    </source>
</evidence>
<feature type="region of interest" description="Disordered" evidence="5">
    <location>
        <begin position="137"/>
        <end position="181"/>
    </location>
</feature>
<evidence type="ECO:0000313" key="7">
    <source>
        <dbReference type="Proteomes" id="UP000037751"/>
    </source>
</evidence>
<evidence type="ECO:0000256" key="2">
    <source>
        <dbReference type="ARBA" id="ARBA00022980"/>
    </source>
</evidence>
<comment type="similarity">
    <text evidence="1">Belongs to the universal ribosomal protein uL4 family.</text>
</comment>
<reference evidence="6 7" key="1">
    <citation type="submission" date="2015-07" db="EMBL/GenBank/DDBJ databases">
        <title>Draft Genome Sequence of Malassezia furfur CBS1878 and Malassezia pachydermatis CBS1879.</title>
        <authorList>
            <person name="Triana S."/>
            <person name="Ohm R."/>
            <person name="Gonzalez A."/>
            <person name="DeCock H."/>
            <person name="Restrepo S."/>
            <person name="Celis A."/>
        </authorList>
    </citation>
    <scope>NUCLEOTIDE SEQUENCE [LARGE SCALE GENOMIC DNA]</scope>
    <source>
        <strain evidence="6 7">CBS 1879</strain>
    </source>
</reference>
<dbReference type="SUPFAM" id="SSF52166">
    <property type="entry name" value="Ribosomal protein L4"/>
    <property type="match status" value="1"/>
</dbReference>
<dbReference type="PANTHER" id="PTHR10746">
    <property type="entry name" value="50S RIBOSOMAL PROTEIN L4"/>
    <property type="match status" value="1"/>
</dbReference>
<feature type="region of interest" description="Disordered" evidence="5">
    <location>
        <begin position="359"/>
        <end position="385"/>
    </location>
</feature>
<comment type="caution">
    <text evidence="6">The sequence shown here is derived from an EMBL/GenBank/DDBJ whole genome shotgun (WGS) entry which is preliminary data.</text>
</comment>
<dbReference type="RefSeq" id="XP_017990953.1">
    <property type="nucleotide sequence ID" value="XM_018134657.1"/>
</dbReference>
<gene>
    <name evidence="6" type="ORF">Malapachy_0124</name>
</gene>
<dbReference type="EMBL" id="LGAV01000006">
    <property type="protein sequence ID" value="KOS13321.1"/>
    <property type="molecule type" value="Genomic_DNA"/>
</dbReference>
<dbReference type="GeneID" id="28726532"/>
<accession>A0A0M8MTJ0</accession>
<sequence>MMLGRAARHARQLLAPSASALAGMRMAQVAVAQNALTVHRAFHSHLPLASEASSFVTDADVDASPSPDFIALERTTPLIHTRLSYLDPATKPEGEAAKAYVPMSAHVFNTAPHQHAMHMAVVYYLDAMRSGTASTKTRSEVAFSGHKLRPQKGSGKARLSDRGSPMLRKGGVAHGPRPRDFKTELPRKVRELALRSALSARLREGKLHVVPSLAWQPPPMSTNKLARLLSSKQWNDTLFLTAPRRPESPIASERGYARPSSVDLMYTDEQLERHVRYVRNFDMASRNLPDVMLMRLHELPPHPRPRLEHEKLPGELHAYQVLQFDRVVLDLGALEWLEEKLGGSLVHQMYAEELSHWQAENAAAEPEAEAESASSIETSTTAPTP</sequence>
<keyword evidence="7" id="KW-1185">Reference proteome</keyword>
<dbReference type="PANTHER" id="PTHR10746:SF6">
    <property type="entry name" value="LARGE RIBOSOMAL SUBUNIT PROTEIN UL4M"/>
    <property type="match status" value="1"/>
</dbReference>
<keyword evidence="2 6" id="KW-0689">Ribosomal protein</keyword>
<dbReference type="Pfam" id="PF00573">
    <property type="entry name" value="Ribosomal_L4"/>
    <property type="match status" value="1"/>
</dbReference>
<dbReference type="Proteomes" id="UP000037751">
    <property type="component" value="Unassembled WGS sequence"/>
</dbReference>
<keyword evidence="3" id="KW-0687">Ribonucleoprotein</keyword>
<dbReference type="InterPro" id="IPR002136">
    <property type="entry name" value="Ribosomal_uL4"/>
</dbReference>
<dbReference type="GO" id="GO:0003735">
    <property type="term" value="F:structural constituent of ribosome"/>
    <property type="evidence" value="ECO:0007669"/>
    <property type="project" value="InterPro"/>
</dbReference>
<dbReference type="GO" id="GO:0006412">
    <property type="term" value="P:translation"/>
    <property type="evidence" value="ECO:0007669"/>
    <property type="project" value="InterPro"/>
</dbReference>
<name>A0A0M8MTJ0_9BASI</name>
<dbReference type="Gene3D" id="3.40.1370.10">
    <property type="match status" value="1"/>
</dbReference>
<dbReference type="AlphaFoldDB" id="A0A0M8MTJ0"/>
<dbReference type="VEuPathDB" id="FungiDB:Malapachy_0124"/>
<dbReference type="InterPro" id="IPR013005">
    <property type="entry name" value="Ribosomal_uL4-like"/>
</dbReference>
<dbReference type="STRING" id="77020.A0A0M8MTJ0"/>
<evidence type="ECO:0000313" key="6">
    <source>
        <dbReference type="EMBL" id="KOS13321.1"/>
    </source>
</evidence>